<dbReference type="Proteomes" id="UP000537718">
    <property type="component" value="Unassembled WGS sequence"/>
</dbReference>
<evidence type="ECO:0000256" key="3">
    <source>
        <dbReference type="ARBA" id="ARBA00024018"/>
    </source>
</evidence>
<comment type="caution">
    <text evidence="5">The sequence shown here is derived from an EMBL/GenBank/DDBJ whole genome shotgun (WGS) entry which is preliminary data.</text>
</comment>
<sequence>MKVVILGGGIAGLCMGIYLHQHDIEVIVNERQIFSAVGGHAFLMHHDGITVLNELAIESKTPLPGKPVHTFILRDAEGLIQNEKTLEDWQCFKRTDLLACLNQFLPVSRLKNNRVFSHFVYEADQIVAAAFSNGEVEYGDVFIGADGANSIVRQQLFGEVKFEPGKVKEVVGIIQHAELAESLQGRFTKFQQKDQGLSFGLIPTSATELVWFMQYDPLLADIPEAMNIRNSEQYHEQLRQLCFNLLKDFPAEVQEVLGANDFRTSYIWNTRDFDLLPGFHYQNVVLIGDAAHVALPFTSAGTTNAMLDAKTLSHCLLNYTDLNDSFLAYYQLRAESIKAHVNLGRALRDSFLDPTSIGVIPLISNVLK</sequence>
<dbReference type="Gene3D" id="3.50.50.60">
    <property type="entry name" value="FAD/NAD(P)-binding domain"/>
    <property type="match status" value="1"/>
</dbReference>
<name>A0A7W8YUZ3_9SPHI</name>
<dbReference type="InterPro" id="IPR002938">
    <property type="entry name" value="FAD-bd"/>
</dbReference>
<evidence type="ECO:0000313" key="6">
    <source>
        <dbReference type="Proteomes" id="UP000537718"/>
    </source>
</evidence>
<keyword evidence="2" id="KW-0503">Monooxygenase</keyword>
<dbReference type="PANTHER" id="PTHR45934:SF2">
    <property type="entry name" value="MONOOXYGENASE 1"/>
    <property type="match status" value="1"/>
</dbReference>
<evidence type="ECO:0000313" key="5">
    <source>
        <dbReference type="EMBL" id="MBB5622306.1"/>
    </source>
</evidence>
<dbReference type="InterPro" id="IPR036188">
    <property type="entry name" value="FAD/NAD-bd_sf"/>
</dbReference>
<dbReference type="PANTHER" id="PTHR45934">
    <property type="entry name" value="FAD/NAD(P)-BINDING OXIDOREDUCTASE FAMILY PROTEIN"/>
    <property type="match status" value="1"/>
</dbReference>
<dbReference type="EMBL" id="JACHCF010000008">
    <property type="protein sequence ID" value="MBB5622306.1"/>
    <property type="molecule type" value="Genomic_DNA"/>
</dbReference>
<feature type="domain" description="FAD-binding" evidence="4">
    <location>
        <begin position="2"/>
        <end position="318"/>
    </location>
</feature>
<dbReference type="SUPFAM" id="SSF51905">
    <property type="entry name" value="FAD/NAD(P)-binding domain"/>
    <property type="match status" value="1"/>
</dbReference>
<keyword evidence="1" id="KW-0560">Oxidoreductase</keyword>
<gene>
    <name evidence="5" type="ORF">HDE69_003381</name>
</gene>
<evidence type="ECO:0000256" key="2">
    <source>
        <dbReference type="ARBA" id="ARBA00023033"/>
    </source>
</evidence>
<organism evidence="5 6">
    <name type="scientific">Pedobacter cryoconitis</name>
    <dbReference type="NCBI Taxonomy" id="188932"/>
    <lineage>
        <taxon>Bacteria</taxon>
        <taxon>Pseudomonadati</taxon>
        <taxon>Bacteroidota</taxon>
        <taxon>Sphingobacteriia</taxon>
        <taxon>Sphingobacteriales</taxon>
        <taxon>Sphingobacteriaceae</taxon>
        <taxon>Pedobacter</taxon>
    </lineage>
</organism>
<evidence type="ECO:0000259" key="4">
    <source>
        <dbReference type="Pfam" id="PF01494"/>
    </source>
</evidence>
<accession>A0A7W8YUZ3</accession>
<dbReference type="GO" id="GO:0004497">
    <property type="term" value="F:monooxygenase activity"/>
    <property type="evidence" value="ECO:0007669"/>
    <property type="project" value="UniProtKB-KW"/>
</dbReference>
<dbReference type="RefSeq" id="WP_183868238.1">
    <property type="nucleotide sequence ID" value="NZ_JACHCF010000008.1"/>
</dbReference>
<reference evidence="5 6" key="1">
    <citation type="submission" date="2020-08" db="EMBL/GenBank/DDBJ databases">
        <title>Genomic Encyclopedia of Type Strains, Phase IV (KMG-V): Genome sequencing to study the core and pangenomes of soil and plant-associated prokaryotes.</title>
        <authorList>
            <person name="Whitman W."/>
        </authorList>
    </citation>
    <scope>NUCLEOTIDE SEQUENCE [LARGE SCALE GENOMIC DNA]</scope>
    <source>
        <strain evidence="5 6">MP7CTX6</strain>
    </source>
</reference>
<evidence type="ECO:0000256" key="1">
    <source>
        <dbReference type="ARBA" id="ARBA00023002"/>
    </source>
</evidence>
<comment type="similarity">
    <text evidence="3">Belongs to the 3-hydroxybenzoate 6-hydroxylase family.</text>
</comment>
<dbReference type="Pfam" id="PF01494">
    <property type="entry name" value="FAD_binding_3"/>
    <property type="match status" value="1"/>
</dbReference>
<proteinExistence type="inferred from homology"/>
<dbReference type="GO" id="GO:0071949">
    <property type="term" value="F:FAD binding"/>
    <property type="evidence" value="ECO:0007669"/>
    <property type="project" value="InterPro"/>
</dbReference>
<dbReference type="InterPro" id="IPR044560">
    <property type="entry name" value="MOase"/>
</dbReference>
<dbReference type="PRINTS" id="PR00420">
    <property type="entry name" value="RNGMNOXGNASE"/>
</dbReference>
<protein>
    <submittedName>
        <fullName evidence="5">2-polyprenyl-6-methoxyphenol hydroxylase-like FAD-dependent oxidoreductase</fullName>
    </submittedName>
</protein>
<dbReference type="AlphaFoldDB" id="A0A7W8YUZ3"/>